<evidence type="ECO:0000313" key="1">
    <source>
        <dbReference type="EMBL" id="KKN34647.1"/>
    </source>
</evidence>
<dbReference type="EMBL" id="LAZR01002093">
    <property type="protein sequence ID" value="KKN34647.1"/>
    <property type="molecule type" value="Genomic_DNA"/>
</dbReference>
<name>A0A0F9QC51_9ZZZZ</name>
<sequence>MATKERILEILAGESGPINQAMLSAKLGEPISSFSTQLNRMVPQGLIDRNEQKEYGLTEEGRTIALREAEAAQAAGLDGAPTGEETEESLKTTEYQQFIGLGTLTGVTPLALIAQIANHIWRGGDYRDLNWVWQGLTEMGIRPDLARRWFHSWRSFLQQAVPAALVSTMGPSPGAEGKPATGGDGAAAGKGLRDYILTGNDTPLRVGEGLGDMDYDDAVKLATVRAAASARVGAQAGQPGQSATPGTMVDEVVKLFNAFKEAQGPQVKGKSYVVKPGENGITVEEVEEGKPMVIASPGPGDNPPTPSYYIDEEGEVRELAPGKPLVIVKQAPPPASSPGKTFIVKQTPEGMVAEEHDMGKPIIINASPPGSNSQTMLPFPVFDGDGQPVVGKDGQPVYANIEPTLRWLNFQGDQRRSDERHNVLMKLAETVRENVGDGIAALKAAAAEAGGGVKQSASSPPQYRCGDCGTQFAAPTGGEWQQVKCPGCPREYTREEILGQ</sequence>
<dbReference type="SUPFAM" id="SSF46785">
    <property type="entry name" value="Winged helix' DNA-binding domain"/>
    <property type="match status" value="1"/>
</dbReference>
<dbReference type="InterPro" id="IPR036388">
    <property type="entry name" value="WH-like_DNA-bd_sf"/>
</dbReference>
<organism evidence="1">
    <name type="scientific">marine sediment metagenome</name>
    <dbReference type="NCBI Taxonomy" id="412755"/>
    <lineage>
        <taxon>unclassified sequences</taxon>
        <taxon>metagenomes</taxon>
        <taxon>ecological metagenomes</taxon>
    </lineage>
</organism>
<dbReference type="InterPro" id="IPR036390">
    <property type="entry name" value="WH_DNA-bd_sf"/>
</dbReference>
<dbReference type="Gene3D" id="1.10.10.10">
    <property type="entry name" value="Winged helix-like DNA-binding domain superfamily/Winged helix DNA-binding domain"/>
    <property type="match status" value="1"/>
</dbReference>
<protein>
    <submittedName>
        <fullName evidence="1">Uncharacterized protein</fullName>
    </submittedName>
</protein>
<accession>A0A0F9QC51</accession>
<dbReference type="AlphaFoldDB" id="A0A0F9QC51"/>
<reference evidence="1" key="1">
    <citation type="journal article" date="2015" name="Nature">
        <title>Complex archaea that bridge the gap between prokaryotes and eukaryotes.</title>
        <authorList>
            <person name="Spang A."/>
            <person name="Saw J.H."/>
            <person name="Jorgensen S.L."/>
            <person name="Zaremba-Niedzwiedzka K."/>
            <person name="Martijn J."/>
            <person name="Lind A.E."/>
            <person name="van Eijk R."/>
            <person name="Schleper C."/>
            <person name="Guy L."/>
            <person name="Ettema T.J."/>
        </authorList>
    </citation>
    <scope>NUCLEOTIDE SEQUENCE</scope>
</reference>
<gene>
    <name evidence="1" type="ORF">LCGC14_0791630</name>
</gene>
<comment type="caution">
    <text evidence="1">The sequence shown here is derived from an EMBL/GenBank/DDBJ whole genome shotgun (WGS) entry which is preliminary data.</text>
</comment>
<proteinExistence type="predicted"/>